<proteinExistence type="predicted"/>
<dbReference type="EMBL" id="ML978123">
    <property type="protein sequence ID" value="KAF2102308.1"/>
    <property type="molecule type" value="Genomic_DNA"/>
</dbReference>
<evidence type="ECO:0000313" key="1">
    <source>
        <dbReference type="EMBL" id="KAF2102308.1"/>
    </source>
</evidence>
<sequence>MAQDQVIGLMSLPIELRQQIFDNVVEEPIPREQFCRYNYSVKKRNEIRYQGRYLGALLGINRQIREELLHVINKRHAVVKAKSDRHKLLTYWELFPVGKDTRDQVMHELLSTSVELKALDNVLLELKGQRVKEVKPEWEILVEKTCDFSLALF</sequence>
<comment type="caution">
    <text evidence="1">The sequence shown here is derived from an EMBL/GenBank/DDBJ whole genome shotgun (WGS) entry which is preliminary data.</text>
</comment>
<gene>
    <name evidence="1" type="ORF">NA57DRAFT_73738</name>
</gene>
<organism evidence="1 2">
    <name type="scientific">Rhizodiscina lignyota</name>
    <dbReference type="NCBI Taxonomy" id="1504668"/>
    <lineage>
        <taxon>Eukaryota</taxon>
        <taxon>Fungi</taxon>
        <taxon>Dikarya</taxon>
        <taxon>Ascomycota</taxon>
        <taxon>Pezizomycotina</taxon>
        <taxon>Dothideomycetes</taxon>
        <taxon>Pleosporomycetidae</taxon>
        <taxon>Aulographales</taxon>
        <taxon>Rhizodiscinaceae</taxon>
        <taxon>Rhizodiscina</taxon>
    </lineage>
</organism>
<keyword evidence="2" id="KW-1185">Reference proteome</keyword>
<dbReference type="AlphaFoldDB" id="A0A9P4IN59"/>
<protein>
    <submittedName>
        <fullName evidence="1">Uncharacterized protein</fullName>
    </submittedName>
</protein>
<accession>A0A9P4IN59</accession>
<evidence type="ECO:0000313" key="2">
    <source>
        <dbReference type="Proteomes" id="UP000799772"/>
    </source>
</evidence>
<dbReference type="Proteomes" id="UP000799772">
    <property type="component" value="Unassembled WGS sequence"/>
</dbReference>
<reference evidence="1" key="1">
    <citation type="journal article" date="2020" name="Stud. Mycol.">
        <title>101 Dothideomycetes genomes: a test case for predicting lifestyles and emergence of pathogens.</title>
        <authorList>
            <person name="Haridas S."/>
            <person name="Albert R."/>
            <person name="Binder M."/>
            <person name="Bloem J."/>
            <person name="Labutti K."/>
            <person name="Salamov A."/>
            <person name="Andreopoulos B."/>
            <person name="Baker S."/>
            <person name="Barry K."/>
            <person name="Bills G."/>
            <person name="Bluhm B."/>
            <person name="Cannon C."/>
            <person name="Castanera R."/>
            <person name="Culley D."/>
            <person name="Daum C."/>
            <person name="Ezra D."/>
            <person name="Gonzalez J."/>
            <person name="Henrissat B."/>
            <person name="Kuo A."/>
            <person name="Liang C."/>
            <person name="Lipzen A."/>
            <person name="Lutzoni F."/>
            <person name="Magnuson J."/>
            <person name="Mondo S."/>
            <person name="Nolan M."/>
            <person name="Ohm R."/>
            <person name="Pangilinan J."/>
            <person name="Park H.-J."/>
            <person name="Ramirez L."/>
            <person name="Alfaro M."/>
            <person name="Sun H."/>
            <person name="Tritt A."/>
            <person name="Yoshinaga Y."/>
            <person name="Zwiers L.-H."/>
            <person name="Turgeon B."/>
            <person name="Goodwin S."/>
            <person name="Spatafora J."/>
            <person name="Crous P."/>
            <person name="Grigoriev I."/>
        </authorList>
    </citation>
    <scope>NUCLEOTIDE SEQUENCE</scope>
    <source>
        <strain evidence="1">CBS 133067</strain>
    </source>
</reference>
<name>A0A9P4IN59_9PEZI</name>